<dbReference type="PROSITE" id="PS00763">
    <property type="entry name" value="GLUTATHIONE_PEROXID_2"/>
    <property type="match status" value="1"/>
</dbReference>
<gene>
    <name evidence="7" type="ORF">LOTGIDRAFT_86983</name>
</gene>
<evidence type="ECO:0000256" key="1">
    <source>
        <dbReference type="ARBA" id="ARBA00006926"/>
    </source>
</evidence>
<dbReference type="InterPro" id="IPR000889">
    <property type="entry name" value="Glutathione_peroxidase"/>
</dbReference>
<comment type="similarity">
    <text evidence="1 5">Belongs to the glutathione peroxidase family.</text>
</comment>
<evidence type="ECO:0000256" key="2">
    <source>
        <dbReference type="ARBA" id="ARBA00022559"/>
    </source>
</evidence>
<dbReference type="GO" id="GO:0006979">
    <property type="term" value="P:response to oxidative stress"/>
    <property type="evidence" value="ECO:0007669"/>
    <property type="project" value="InterPro"/>
</dbReference>
<dbReference type="Gene3D" id="3.40.30.10">
    <property type="entry name" value="Glutaredoxin"/>
    <property type="match status" value="1"/>
</dbReference>
<keyword evidence="3 5" id="KW-0560">Oxidoreductase</keyword>
<dbReference type="HOGENOM" id="CLU_029507_0_1_1"/>
<feature type="active site" evidence="4">
    <location>
        <position position="34"/>
    </location>
</feature>
<dbReference type="CDD" id="cd00340">
    <property type="entry name" value="GSH_Peroxidase"/>
    <property type="match status" value="1"/>
</dbReference>
<dbReference type="InterPro" id="IPR036249">
    <property type="entry name" value="Thioredoxin-like_sf"/>
</dbReference>
<sequence>DFYDFEVVDIHGNKVSLDEYRGMVTLVVNVASECGYTDSHYKALIRLQNVLGKQNKFTVLAFPCNQFGSQEPGSREDIITFTREKYHVNFPVFDKVNVLPPHVSEPWDYLIRKSGAAPNWNFWKYLLDENGQVLYSWGPWASVEDIYKPIKEAVDKI</sequence>
<dbReference type="PANTHER" id="PTHR11592">
    <property type="entry name" value="GLUTATHIONE PEROXIDASE"/>
    <property type="match status" value="1"/>
</dbReference>
<evidence type="ECO:0000256" key="3">
    <source>
        <dbReference type="ARBA" id="ARBA00023002"/>
    </source>
</evidence>
<evidence type="ECO:0000256" key="5">
    <source>
        <dbReference type="RuleBase" id="RU000499"/>
    </source>
</evidence>
<dbReference type="OrthoDB" id="446890at2759"/>
<dbReference type="Proteomes" id="UP000030746">
    <property type="component" value="Unassembled WGS sequence"/>
</dbReference>
<dbReference type="InterPro" id="IPR029760">
    <property type="entry name" value="GPX_CS"/>
</dbReference>
<dbReference type="CTD" id="20252714"/>
<dbReference type="InterPro" id="IPR013766">
    <property type="entry name" value="Thioredoxin_domain"/>
</dbReference>
<evidence type="ECO:0000313" key="7">
    <source>
        <dbReference type="EMBL" id="ESO88262.1"/>
    </source>
</evidence>
<organism evidence="7 8">
    <name type="scientific">Lottia gigantea</name>
    <name type="common">Giant owl limpet</name>
    <dbReference type="NCBI Taxonomy" id="225164"/>
    <lineage>
        <taxon>Eukaryota</taxon>
        <taxon>Metazoa</taxon>
        <taxon>Spiralia</taxon>
        <taxon>Lophotrochozoa</taxon>
        <taxon>Mollusca</taxon>
        <taxon>Gastropoda</taxon>
        <taxon>Patellogastropoda</taxon>
        <taxon>Lottioidea</taxon>
        <taxon>Lottiidae</taxon>
        <taxon>Lottia</taxon>
    </lineage>
</organism>
<dbReference type="AlphaFoldDB" id="V3ZV56"/>
<feature type="non-terminal residue" evidence="7">
    <location>
        <position position="157"/>
    </location>
</feature>
<evidence type="ECO:0000259" key="6">
    <source>
        <dbReference type="PROSITE" id="PS51352"/>
    </source>
</evidence>
<dbReference type="PANTHER" id="PTHR11592:SF78">
    <property type="entry name" value="GLUTATHIONE PEROXIDASE"/>
    <property type="match status" value="1"/>
</dbReference>
<name>V3ZV56_LOTGI</name>
<dbReference type="RefSeq" id="XP_009060949.1">
    <property type="nucleotide sequence ID" value="XM_009062701.1"/>
</dbReference>
<dbReference type="KEGG" id="lgi:LOTGIDRAFT_86983"/>
<evidence type="ECO:0000313" key="8">
    <source>
        <dbReference type="Proteomes" id="UP000030746"/>
    </source>
</evidence>
<evidence type="ECO:0000256" key="4">
    <source>
        <dbReference type="PIRSR" id="PIRSR000303-1"/>
    </source>
</evidence>
<dbReference type="GeneID" id="20252714"/>
<keyword evidence="8" id="KW-1185">Reference proteome</keyword>
<proteinExistence type="inferred from homology"/>
<dbReference type="Pfam" id="PF00255">
    <property type="entry name" value="GSHPx"/>
    <property type="match status" value="1"/>
</dbReference>
<dbReference type="PIRSF" id="PIRSF000303">
    <property type="entry name" value="Glutathion_perox"/>
    <property type="match status" value="1"/>
</dbReference>
<reference evidence="7 8" key="1">
    <citation type="journal article" date="2013" name="Nature">
        <title>Insights into bilaterian evolution from three spiralian genomes.</title>
        <authorList>
            <person name="Simakov O."/>
            <person name="Marletaz F."/>
            <person name="Cho S.J."/>
            <person name="Edsinger-Gonzales E."/>
            <person name="Havlak P."/>
            <person name="Hellsten U."/>
            <person name="Kuo D.H."/>
            <person name="Larsson T."/>
            <person name="Lv J."/>
            <person name="Arendt D."/>
            <person name="Savage R."/>
            <person name="Osoegawa K."/>
            <person name="de Jong P."/>
            <person name="Grimwood J."/>
            <person name="Chapman J.A."/>
            <person name="Shapiro H."/>
            <person name="Aerts A."/>
            <person name="Otillar R.P."/>
            <person name="Terry A.Y."/>
            <person name="Boore J.L."/>
            <person name="Grigoriev I.V."/>
            <person name="Lindberg D.R."/>
            <person name="Seaver E.C."/>
            <person name="Weisblat D.A."/>
            <person name="Putnam N.H."/>
            <person name="Rokhsar D.S."/>
        </authorList>
    </citation>
    <scope>NUCLEOTIDE SEQUENCE [LARGE SCALE GENOMIC DNA]</scope>
</reference>
<dbReference type="STRING" id="225164.V3ZV56"/>
<feature type="domain" description="Thioredoxin" evidence="6">
    <location>
        <begin position="1"/>
        <end position="157"/>
    </location>
</feature>
<dbReference type="PRINTS" id="PR01011">
    <property type="entry name" value="GLUTPROXDASE"/>
</dbReference>
<protein>
    <recommendedName>
        <fullName evidence="5">Glutathione peroxidase</fullName>
    </recommendedName>
</protein>
<feature type="non-terminal residue" evidence="7">
    <location>
        <position position="1"/>
    </location>
</feature>
<dbReference type="SUPFAM" id="SSF52833">
    <property type="entry name" value="Thioredoxin-like"/>
    <property type="match status" value="1"/>
</dbReference>
<dbReference type="PROSITE" id="PS51352">
    <property type="entry name" value="THIOREDOXIN_2"/>
    <property type="match status" value="1"/>
</dbReference>
<dbReference type="OMA" id="MNILYAK"/>
<dbReference type="EMBL" id="KB202719">
    <property type="protein sequence ID" value="ESO88262.1"/>
    <property type="molecule type" value="Genomic_DNA"/>
</dbReference>
<dbReference type="GO" id="GO:0004601">
    <property type="term" value="F:peroxidase activity"/>
    <property type="evidence" value="ECO:0007669"/>
    <property type="project" value="UniProtKB-KW"/>
</dbReference>
<keyword evidence="2 5" id="KW-0575">Peroxidase</keyword>
<dbReference type="PROSITE" id="PS51355">
    <property type="entry name" value="GLUTATHIONE_PEROXID_3"/>
    <property type="match status" value="1"/>
</dbReference>
<accession>V3ZV56</accession>